<feature type="region of interest" description="Disordered" evidence="8">
    <location>
        <begin position="865"/>
        <end position="890"/>
    </location>
</feature>
<feature type="domain" description="TOG" evidence="10">
    <location>
        <begin position="57"/>
        <end position="304"/>
    </location>
</feature>
<keyword evidence="6" id="KW-0131">Cell cycle</keyword>
<dbReference type="GO" id="GO:0008017">
    <property type="term" value="F:microtubule binding"/>
    <property type="evidence" value="ECO:0007669"/>
    <property type="project" value="TreeGrafter"/>
</dbReference>
<feature type="transmembrane region" description="Helical" evidence="9">
    <location>
        <begin position="12"/>
        <end position="31"/>
    </location>
</feature>
<dbReference type="InterPro" id="IPR016024">
    <property type="entry name" value="ARM-type_fold"/>
</dbReference>
<comment type="caution">
    <text evidence="11">The sequence shown here is derived from an EMBL/GenBank/DDBJ whole genome shotgun (WGS) entry which is preliminary data.</text>
</comment>
<comment type="subcellular location">
    <subcellularLocation>
        <location evidence="1">Cytoplasm</location>
        <location evidence="1">Cytoskeleton</location>
        <location evidence="1">Spindle</location>
    </subcellularLocation>
</comment>
<evidence type="ECO:0000256" key="7">
    <source>
        <dbReference type="ARBA" id="ARBA00024889"/>
    </source>
</evidence>
<dbReference type="GO" id="GO:1990023">
    <property type="term" value="C:mitotic spindle midzone"/>
    <property type="evidence" value="ECO:0007669"/>
    <property type="project" value="TreeGrafter"/>
</dbReference>
<accession>A0A3D8RRN8</accession>
<feature type="transmembrane region" description="Helical" evidence="9">
    <location>
        <begin position="38"/>
        <end position="56"/>
    </location>
</feature>
<keyword evidence="9" id="KW-0472">Membrane</keyword>
<feature type="compositionally biased region" description="Low complexity" evidence="8">
    <location>
        <begin position="319"/>
        <end position="361"/>
    </location>
</feature>
<feature type="compositionally biased region" description="Low complexity" evidence="8">
    <location>
        <begin position="755"/>
        <end position="766"/>
    </location>
</feature>
<dbReference type="Gene3D" id="1.25.10.10">
    <property type="entry name" value="Leucine-rich Repeat Variant"/>
    <property type="match status" value="2"/>
</dbReference>
<dbReference type="GO" id="GO:0051301">
    <property type="term" value="P:cell division"/>
    <property type="evidence" value="ECO:0007669"/>
    <property type="project" value="UniProtKB-KW"/>
</dbReference>
<dbReference type="Pfam" id="PF12348">
    <property type="entry name" value="CLASP_N"/>
    <property type="match status" value="2"/>
</dbReference>
<dbReference type="GO" id="GO:0005881">
    <property type="term" value="C:cytoplasmic microtubule"/>
    <property type="evidence" value="ECO:0007669"/>
    <property type="project" value="TreeGrafter"/>
</dbReference>
<dbReference type="STRING" id="1810919.A0A3D8RRN8"/>
<organism evidence="11 12">
    <name type="scientific">Aspergillus mulundensis</name>
    <dbReference type="NCBI Taxonomy" id="1810919"/>
    <lineage>
        <taxon>Eukaryota</taxon>
        <taxon>Fungi</taxon>
        <taxon>Dikarya</taxon>
        <taxon>Ascomycota</taxon>
        <taxon>Pezizomycotina</taxon>
        <taxon>Eurotiomycetes</taxon>
        <taxon>Eurotiomycetidae</taxon>
        <taxon>Eurotiales</taxon>
        <taxon>Aspergillaceae</taxon>
        <taxon>Aspergillus</taxon>
        <taxon>Aspergillus subgen. Nidulantes</taxon>
    </lineage>
</organism>
<gene>
    <name evidence="11" type="ORF">DSM5745_06711</name>
</gene>
<name>A0A3D8RRN8_9EURO</name>
<evidence type="ECO:0000313" key="11">
    <source>
        <dbReference type="EMBL" id="RDW76719.1"/>
    </source>
</evidence>
<feature type="region of interest" description="Disordered" evidence="8">
    <location>
        <begin position="755"/>
        <end position="843"/>
    </location>
</feature>
<dbReference type="SUPFAM" id="SSF48371">
    <property type="entry name" value="ARM repeat"/>
    <property type="match status" value="1"/>
</dbReference>
<dbReference type="Proteomes" id="UP000256690">
    <property type="component" value="Unassembled WGS sequence"/>
</dbReference>
<feature type="region of interest" description="Disordered" evidence="8">
    <location>
        <begin position="440"/>
        <end position="495"/>
    </location>
</feature>
<evidence type="ECO:0000256" key="8">
    <source>
        <dbReference type="SAM" id="MobiDB-lite"/>
    </source>
</evidence>
<keyword evidence="5" id="KW-0493">Microtubule</keyword>
<evidence type="ECO:0000256" key="3">
    <source>
        <dbReference type="ARBA" id="ARBA00011375"/>
    </source>
</evidence>
<dbReference type="InterPro" id="IPR011989">
    <property type="entry name" value="ARM-like"/>
</dbReference>
<evidence type="ECO:0000313" key="12">
    <source>
        <dbReference type="Proteomes" id="UP000256690"/>
    </source>
</evidence>
<evidence type="ECO:0000256" key="5">
    <source>
        <dbReference type="ARBA" id="ARBA00022701"/>
    </source>
</evidence>
<keyword evidence="6" id="KW-0498">Mitosis</keyword>
<evidence type="ECO:0000256" key="2">
    <source>
        <dbReference type="ARBA" id="ARBA00009549"/>
    </source>
</evidence>
<evidence type="ECO:0000259" key="10">
    <source>
        <dbReference type="SMART" id="SM01349"/>
    </source>
</evidence>
<evidence type="ECO:0000256" key="6">
    <source>
        <dbReference type="ARBA" id="ARBA00022776"/>
    </source>
</evidence>
<dbReference type="InterPro" id="IPR034085">
    <property type="entry name" value="TOG"/>
</dbReference>
<dbReference type="InterPro" id="IPR024395">
    <property type="entry name" value="CLASP_N_dom"/>
</dbReference>
<dbReference type="GO" id="GO:0090307">
    <property type="term" value="P:mitotic spindle assembly"/>
    <property type="evidence" value="ECO:0007669"/>
    <property type="project" value="TreeGrafter"/>
</dbReference>
<evidence type="ECO:0000256" key="9">
    <source>
        <dbReference type="SAM" id="Phobius"/>
    </source>
</evidence>
<feature type="domain" description="TOG" evidence="10">
    <location>
        <begin position="502"/>
        <end position="745"/>
    </location>
</feature>
<sequence length="1232" mass="136521">MYQANPQLAVTVFLILILIALQDVWVFLFNLSFLVARYGVYFIVSFYLLAFALHLLKPIVARMDQKVRDILEALKDSKLSVDAKATRLLALKSDIKQKNVSEKAVPLIFECLRHAIASPFHALYSAGFSTLGHFMKRMYIQGLHRLVAAYSERLLATLMDRMGDNKDRIRYQTTHALADMWEGAGPQIESLVIGIGLQGKNPYQKLSCLNLISLTLTHADVTVQKAENAAMHADLMAKGYTPHIIGCVEDADPSVRQNARQLLVQMFSGERDDIKHELKLALEEHKVRQSYAREILAGIGLDPDHYDENQSSRPFSMQPRAPSRAATASRAASRAGMRAPSRAAVSRAASRAEISRAPSRADTLVERSGTAVAHRDATPADDDAPVLYHPQPVRTSPVTSDMITATDHETVFAESITATDYHTEESVKGKLAPLLQLHGLPESDNRLGKPVTVRPTPKPVNTTKANAKKASSVDRQVVPATPGRAPKQSGRDAEPLDVQPYDLGSAQDLERLQLTMAPFFEGKETEMNFSRREEYTILIRRITHGNAPQKWPKFYFGFVKETLTFIFITAHSGRTTLQTAGLRTVQSLARVNKTKLDPLIHIILQNVLKLASNAKGITSQNSNMTIIAILENVTCNQRVLGYILSAAKEKNQSLRIYSANWLGIIIDGQSRHKTHSEGVTQIASCIQGGIEDSKEDIRKAYRHTFVRFSGVFPMQAKKVLNALPPKTQQLIEKDMSQNTKDDSGALSDPFVSTTAATTAATTPARAPAKRPVPKKPVSTLSAAPMRPKPPRPATAAGFQKKENESPRKHQCRIPGPGPELSTPLTRRRQKSDPLQDASPAKSKWVAPVPAIGNADNDDRPFGTLVVPRKRPSTSEGQQAEKVEKADMAGHVTESSADAHRVMASWGRLAHEKEFTNQNVVDVKPRKVSISEEIIASAPWPKPEAKERLSRTPSPERDYVDSTAVSKTPLPKRNVTLWSQNATNAHEILLKGIERIQARTMATDGFRKLQGLIQYHPKLFDDEEQFAVLLIGLLDELAAQAPPSKTVLSFGTVADHKTQVLYTVKCMFENFRQFFAPYYPRTVTALLDAERSADTGGHLVKAIENFIDDVVEASKAQYGIIDGVVTHLLPIVRSEAGATEHRMLRKSLDVITQGLASMNEQLKELPSDQMERLGEFVRSVMTLPAVAVKRRIFALCITLREMVDDERFWEIVGSKNKGVDGLLFYYQTKQAAQ</sequence>
<reference evidence="11 12" key="1">
    <citation type="journal article" date="2018" name="IMA Fungus">
        <title>IMA Genome-F 9: Draft genome sequence of Annulohypoxylon stygium, Aspergillus mulundensis, Berkeleyomyces basicola (syn. Thielaviopsis basicola), Ceratocystis smalleyi, two Cercospora beticola strains, Coleophoma cylindrospora, Fusarium fracticaudum, Phialophora cf. hyalina, and Morchella septimelata.</title>
        <authorList>
            <person name="Wingfield B.D."/>
            <person name="Bills G.F."/>
            <person name="Dong Y."/>
            <person name="Huang W."/>
            <person name="Nel W.J."/>
            <person name="Swalarsk-Parry B.S."/>
            <person name="Vaghefi N."/>
            <person name="Wilken P.M."/>
            <person name="An Z."/>
            <person name="de Beer Z.W."/>
            <person name="De Vos L."/>
            <person name="Chen L."/>
            <person name="Duong T.A."/>
            <person name="Gao Y."/>
            <person name="Hammerbacher A."/>
            <person name="Kikkert J.R."/>
            <person name="Li Y."/>
            <person name="Li H."/>
            <person name="Li K."/>
            <person name="Li Q."/>
            <person name="Liu X."/>
            <person name="Ma X."/>
            <person name="Naidoo K."/>
            <person name="Pethybridge S.J."/>
            <person name="Sun J."/>
            <person name="Steenkamp E.T."/>
            <person name="van der Nest M.A."/>
            <person name="van Wyk S."/>
            <person name="Wingfield M.J."/>
            <person name="Xiong C."/>
            <person name="Yue Q."/>
            <person name="Zhang X."/>
        </authorList>
    </citation>
    <scope>NUCLEOTIDE SEQUENCE [LARGE SCALE GENOMIC DNA]</scope>
    <source>
        <strain evidence="11 12">DSM 5745</strain>
    </source>
</reference>
<evidence type="ECO:0000256" key="1">
    <source>
        <dbReference type="ARBA" id="ARBA00004186"/>
    </source>
</evidence>
<keyword evidence="9" id="KW-0812">Transmembrane</keyword>
<dbReference type="EMBL" id="PVWQ01000007">
    <property type="protein sequence ID" value="RDW76719.1"/>
    <property type="molecule type" value="Genomic_DNA"/>
</dbReference>
<dbReference type="GO" id="GO:0060172">
    <property type="term" value="P:astral microtubule depolymerization"/>
    <property type="evidence" value="ECO:0007669"/>
    <property type="project" value="TreeGrafter"/>
</dbReference>
<keyword evidence="9" id="KW-1133">Transmembrane helix</keyword>
<dbReference type="PANTHER" id="PTHR21567:SF9">
    <property type="entry name" value="CLIP-ASSOCIATING PROTEIN"/>
    <property type="match status" value="1"/>
</dbReference>
<feature type="region of interest" description="Disordered" evidence="8">
    <location>
        <begin position="938"/>
        <end position="962"/>
    </location>
</feature>
<feature type="compositionally biased region" description="Low complexity" evidence="8">
    <location>
        <begin position="449"/>
        <end position="464"/>
    </location>
</feature>
<dbReference type="GO" id="GO:0005815">
    <property type="term" value="C:microtubule organizing center"/>
    <property type="evidence" value="ECO:0007669"/>
    <property type="project" value="TreeGrafter"/>
</dbReference>
<dbReference type="AlphaFoldDB" id="A0A3D8RRN8"/>
<comment type="function">
    <text evidence="7">Microtubule binding protein that promotes the stabilization of dynamic microtubules. Required for mitotic spindle formation.</text>
</comment>
<comment type="similarity">
    <text evidence="2">Belongs to the CLASP family.</text>
</comment>
<feature type="region of interest" description="Disordered" evidence="8">
    <location>
        <begin position="302"/>
        <end position="387"/>
    </location>
</feature>
<evidence type="ECO:0000256" key="4">
    <source>
        <dbReference type="ARBA" id="ARBA00022618"/>
    </source>
</evidence>
<proteinExistence type="inferred from homology"/>
<dbReference type="RefSeq" id="XP_026603031.1">
    <property type="nucleotide sequence ID" value="XM_026748727.1"/>
</dbReference>
<dbReference type="PANTHER" id="PTHR21567">
    <property type="entry name" value="CLASP"/>
    <property type="match status" value="1"/>
</dbReference>
<dbReference type="OrthoDB" id="46159at2759"/>
<dbReference type="SMART" id="SM01349">
    <property type="entry name" value="TOG"/>
    <property type="match status" value="2"/>
</dbReference>
<feature type="compositionally biased region" description="Basic and acidic residues" evidence="8">
    <location>
        <begin position="878"/>
        <end position="887"/>
    </location>
</feature>
<protein>
    <submittedName>
        <fullName evidence="11">Protein stu1</fullName>
    </submittedName>
</protein>
<keyword evidence="12" id="KW-1185">Reference proteome</keyword>
<dbReference type="GO" id="GO:0005876">
    <property type="term" value="C:spindle microtubule"/>
    <property type="evidence" value="ECO:0007669"/>
    <property type="project" value="TreeGrafter"/>
</dbReference>
<feature type="compositionally biased region" description="Basic and acidic residues" evidence="8">
    <location>
        <begin position="942"/>
        <end position="959"/>
    </location>
</feature>
<keyword evidence="4" id="KW-0132">Cell division</keyword>
<comment type="subunit">
    <text evidence="3">Interacts with microtubules.</text>
</comment>
<dbReference type="GeneID" id="38117081"/>